<feature type="chain" id="PRO_5002866407" description="VOC domain-containing protein" evidence="2">
    <location>
        <begin position="25"/>
        <end position="471"/>
    </location>
</feature>
<sequence>MAATTTPRAAFAFLFILTLTYLQATRSFVFSSLPFKTSPSTIMASTTSSSDSPSSSASATATISTVTSSSPPTTLGPTNLRSLVQEASKSHQQTSVDVPGVVWLEHLNLVVGDMSVAKQFYVAFLGLSEDEDNAKHFNLGQQQFHLAATDEPPQRVTGSIGLTVPNLQRIRDRVETAQTELEGTMFSVKQCEEDSKIMTVSCPWGNTFHLYDMSIDDDYRTTATITAQKMVNLHLEGGACGSHRMAVRGKPGIRFAEIATSVGTIDAIARFYETILGCIVLRRNVDTAETAAVSVGPGVHLVFVESPSLSNDQVEQMKGVHACIYISSFQETYQRLKQHNLIWTNPRFTHLDSCDTWEEAVASRTLRFKDVLDLETGDKLLEFEHETRPLMHGQYMKVPRPRDEHPRTAHSNKDPPAHFNLTIQLLLELSKDEKFNSYLTRSDASENKHKANEAPQAYFNLTIQLLLELSK</sequence>
<dbReference type="RefSeq" id="XP_002292982.1">
    <property type="nucleotide sequence ID" value="XM_002292946.1"/>
</dbReference>
<dbReference type="AlphaFoldDB" id="B8CA46"/>
<dbReference type="eggNOG" id="ENOG502S6Y6">
    <property type="taxonomic scope" value="Eukaryota"/>
</dbReference>
<evidence type="ECO:0000256" key="2">
    <source>
        <dbReference type="SAM" id="SignalP"/>
    </source>
</evidence>
<keyword evidence="2" id="KW-0732">Signal</keyword>
<accession>B8CA46</accession>
<dbReference type="OMA" id="VTCPWGN"/>
<dbReference type="SUPFAM" id="SSF54593">
    <property type="entry name" value="Glyoxalase/Bleomycin resistance protein/Dihydroxybiphenyl dioxygenase"/>
    <property type="match status" value="2"/>
</dbReference>
<dbReference type="KEGG" id="tps:THAPSDRAFT_9011"/>
<feature type="region of interest" description="Disordered" evidence="1">
    <location>
        <begin position="43"/>
        <end position="79"/>
    </location>
</feature>
<dbReference type="PANTHER" id="PTHR40280:SF1">
    <property type="entry name" value="VOC DOMAIN-CONTAINING PROTEIN"/>
    <property type="match status" value="1"/>
</dbReference>
<organism evidence="4 5">
    <name type="scientific">Thalassiosira pseudonana</name>
    <name type="common">Marine diatom</name>
    <name type="synonym">Cyclotella nana</name>
    <dbReference type="NCBI Taxonomy" id="35128"/>
    <lineage>
        <taxon>Eukaryota</taxon>
        <taxon>Sar</taxon>
        <taxon>Stramenopiles</taxon>
        <taxon>Ochrophyta</taxon>
        <taxon>Bacillariophyta</taxon>
        <taxon>Coscinodiscophyceae</taxon>
        <taxon>Thalassiosirophycidae</taxon>
        <taxon>Thalassiosirales</taxon>
        <taxon>Thalassiosiraceae</taxon>
        <taxon>Thalassiosira</taxon>
    </lineage>
</organism>
<dbReference type="Proteomes" id="UP000001449">
    <property type="component" value="Chromosome 12"/>
</dbReference>
<feature type="domain" description="VOC" evidence="3">
    <location>
        <begin position="103"/>
        <end position="213"/>
    </location>
</feature>
<dbReference type="GeneID" id="7445788"/>
<keyword evidence="5" id="KW-1185">Reference proteome</keyword>
<reference evidence="4 5" key="1">
    <citation type="journal article" date="2004" name="Science">
        <title>The genome of the diatom Thalassiosira pseudonana: ecology, evolution, and metabolism.</title>
        <authorList>
            <person name="Armbrust E.V."/>
            <person name="Berges J.A."/>
            <person name="Bowler C."/>
            <person name="Green B.R."/>
            <person name="Martinez D."/>
            <person name="Putnam N.H."/>
            <person name="Zhou S."/>
            <person name="Allen A.E."/>
            <person name="Apt K.E."/>
            <person name="Bechner M."/>
            <person name="Brzezinski M.A."/>
            <person name="Chaal B.K."/>
            <person name="Chiovitti A."/>
            <person name="Davis A.K."/>
            <person name="Demarest M.S."/>
            <person name="Detter J.C."/>
            <person name="Glavina T."/>
            <person name="Goodstein D."/>
            <person name="Hadi M.Z."/>
            <person name="Hellsten U."/>
            <person name="Hildebrand M."/>
            <person name="Jenkins B.D."/>
            <person name="Jurka J."/>
            <person name="Kapitonov V.V."/>
            <person name="Kroger N."/>
            <person name="Lau W.W."/>
            <person name="Lane T.W."/>
            <person name="Larimer F.W."/>
            <person name="Lippmeier J.C."/>
            <person name="Lucas S."/>
            <person name="Medina M."/>
            <person name="Montsant A."/>
            <person name="Obornik M."/>
            <person name="Parker M.S."/>
            <person name="Palenik B."/>
            <person name="Pazour G.J."/>
            <person name="Richardson P.M."/>
            <person name="Rynearson T.A."/>
            <person name="Saito M.A."/>
            <person name="Schwartz D.C."/>
            <person name="Thamatrakoln K."/>
            <person name="Valentin K."/>
            <person name="Vardi A."/>
            <person name="Wilkerson F.P."/>
            <person name="Rokhsar D.S."/>
        </authorList>
    </citation>
    <scope>NUCLEOTIDE SEQUENCE [LARGE SCALE GENOMIC DNA]</scope>
    <source>
        <strain evidence="4 5">CCMP1335</strain>
    </source>
</reference>
<evidence type="ECO:0000259" key="3">
    <source>
        <dbReference type="PROSITE" id="PS51819"/>
    </source>
</evidence>
<dbReference type="InParanoid" id="B8CA46"/>
<dbReference type="PaxDb" id="35128-Thaps9011"/>
<protein>
    <recommendedName>
        <fullName evidence="3">VOC domain-containing protein</fullName>
    </recommendedName>
</protein>
<feature type="signal peptide" evidence="2">
    <location>
        <begin position="1"/>
        <end position="24"/>
    </location>
</feature>
<dbReference type="Gene3D" id="3.10.180.10">
    <property type="entry name" value="2,3-Dihydroxybiphenyl 1,2-Dioxygenase, domain 1"/>
    <property type="match status" value="2"/>
</dbReference>
<name>B8CA46_THAPS</name>
<feature type="compositionally biased region" description="Low complexity" evidence="1">
    <location>
        <begin position="43"/>
        <end position="73"/>
    </location>
</feature>
<evidence type="ECO:0000256" key="1">
    <source>
        <dbReference type="SAM" id="MobiDB-lite"/>
    </source>
</evidence>
<dbReference type="InterPro" id="IPR037523">
    <property type="entry name" value="VOC_core"/>
</dbReference>
<dbReference type="InterPro" id="IPR029068">
    <property type="entry name" value="Glyas_Bleomycin-R_OHBP_Dase"/>
</dbReference>
<reference evidence="4 5" key="2">
    <citation type="journal article" date="2008" name="Nature">
        <title>The Phaeodactylum genome reveals the evolutionary history of diatom genomes.</title>
        <authorList>
            <person name="Bowler C."/>
            <person name="Allen A.E."/>
            <person name="Badger J.H."/>
            <person name="Grimwood J."/>
            <person name="Jabbari K."/>
            <person name="Kuo A."/>
            <person name="Maheswari U."/>
            <person name="Martens C."/>
            <person name="Maumus F."/>
            <person name="Otillar R.P."/>
            <person name="Rayko E."/>
            <person name="Salamov A."/>
            <person name="Vandepoele K."/>
            <person name="Beszteri B."/>
            <person name="Gruber A."/>
            <person name="Heijde M."/>
            <person name="Katinka M."/>
            <person name="Mock T."/>
            <person name="Valentin K."/>
            <person name="Verret F."/>
            <person name="Berges J.A."/>
            <person name="Brownlee C."/>
            <person name="Cadoret J.P."/>
            <person name="Chiovitti A."/>
            <person name="Choi C.J."/>
            <person name="Coesel S."/>
            <person name="De Martino A."/>
            <person name="Detter J.C."/>
            <person name="Durkin C."/>
            <person name="Falciatore A."/>
            <person name="Fournet J."/>
            <person name="Haruta M."/>
            <person name="Huysman M.J."/>
            <person name="Jenkins B.D."/>
            <person name="Jiroutova K."/>
            <person name="Jorgensen R.E."/>
            <person name="Joubert Y."/>
            <person name="Kaplan A."/>
            <person name="Kroger N."/>
            <person name="Kroth P.G."/>
            <person name="La Roche J."/>
            <person name="Lindquist E."/>
            <person name="Lommer M."/>
            <person name="Martin-Jezequel V."/>
            <person name="Lopez P.J."/>
            <person name="Lucas S."/>
            <person name="Mangogna M."/>
            <person name="McGinnis K."/>
            <person name="Medlin L.K."/>
            <person name="Montsant A."/>
            <person name="Oudot-Le Secq M.P."/>
            <person name="Napoli C."/>
            <person name="Obornik M."/>
            <person name="Parker M.S."/>
            <person name="Petit J.L."/>
            <person name="Porcel B.M."/>
            <person name="Poulsen N."/>
            <person name="Robison M."/>
            <person name="Rychlewski L."/>
            <person name="Rynearson T.A."/>
            <person name="Schmutz J."/>
            <person name="Shapiro H."/>
            <person name="Siaut M."/>
            <person name="Stanley M."/>
            <person name="Sussman M.R."/>
            <person name="Taylor A.R."/>
            <person name="Vardi A."/>
            <person name="von Dassow P."/>
            <person name="Vyverman W."/>
            <person name="Willis A."/>
            <person name="Wyrwicz L.S."/>
            <person name="Rokhsar D.S."/>
            <person name="Weissenbach J."/>
            <person name="Armbrust E.V."/>
            <person name="Green B.R."/>
            <person name="Van de Peer Y."/>
            <person name="Grigoriev I.V."/>
        </authorList>
    </citation>
    <scope>NUCLEOTIDE SEQUENCE [LARGE SCALE GENOMIC DNA]</scope>
    <source>
        <strain evidence="4 5">CCMP1335</strain>
    </source>
</reference>
<evidence type="ECO:0000313" key="5">
    <source>
        <dbReference type="Proteomes" id="UP000001449"/>
    </source>
</evidence>
<proteinExistence type="predicted"/>
<evidence type="ECO:0000313" key="4">
    <source>
        <dbReference type="EMBL" id="EED89443.1"/>
    </source>
</evidence>
<dbReference type="EMBL" id="CM000647">
    <property type="protein sequence ID" value="EED89443.1"/>
    <property type="molecule type" value="Genomic_DNA"/>
</dbReference>
<dbReference type="HOGENOM" id="CLU_580759_0_0_1"/>
<dbReference type="PROSITE" id="PS51819">
    <property type="entry name" value="VOC"/>
    <property type="match status" value="1"/>
</dbReference>
<dbReference type="CDD" id="cd06587">
    <property type="entry name" value="VOC"/>
    <property type="match status" value="1"/>
</dbReference>
<dbReference type="PANTHER" id="PTHR40280">
    <property type="entry name" value="BLR6907 PROTEIN"/>
    <property type="match status" value="1"/>
</dbReference>
<gene>
    <name evidence="4" type="ORF">THAPSDRAFT_9011</name>
</gene>